<feature type="region of interest" description="Disordered" evidence="1">
    <location>
        <begin position="1"/>
        <end position="64"/>
    </location>
</feature>
<sequence length="111" mass="12158">MRLLGKDHITTASEGLPGATVDNVSPALLCHRHPQPLPERNSPPDLGRPPNPADADHRPGSPESRLMWLAEPQFRASFSIAPAKRYDRGHVRSFVTHLTARRGGGVWVKGN</sequence>
<dbReference type="Proteomes" id="UP000467105">
    <property type="component" value="Chromosome"/>
</dbReference>
<gene>
    <name evidence="2" type="ORF">MPRM_40660</name>
</gene>
<name>A0A7I7YXZ4_9MYCO</name>
<protein>
    <submittedName>
        <fullName evidence="2">Uncharacterized protein</fullName>
    </submittedName>
</protein>
<proteinExistence type="predicted"/>
<evidence type="ECO:0000256" key="1">
    <source>
        <dbReference type="SAM" id="MobiDB-lite"/>
    </source>
</evidence>
<accession>A0A7I7YXZ4</accession>
<dbReference type="EMBL" id="AP022614">
    <property type="protein sequence ID" value="BBZ46785.1"/>
    <property type="molecule type" value="Genomic_DNA"/>
</dbReference>
<dbReference type="AlphaFoldDB" id="A0A7I7YXZ4"/>
<evidence type="ECO:0000313" key="2">
    <source>
        <dbReference type="EMBL" id="BBZ46785.1"/>
    </source>
</evidence>
<reference evidence="2 3" key="1">
    <citation type="journal article" date="2019" name="Emerg. Microbes Infect.">
        <title>Comprehensive subspecies identification of 175 nontuberculous mycobacteria species based on 7547 genomic profiles.</title>
        <authorList>
            <person name="Matsumoto Y."/>
            <person name="Kinjo T."/>
            <person name="Motooka D."/>
            <person name="Nabeya D."/>
            <person name="Jung N."/>
            <person name="Uechi K."/>
            <person name="Horii T."/>
            <person name="Iida T."/>
            <person name="Fujita J."/>
            <person name="Nakamura S."/>
        </authorList>
    </citation>
    <scope>NUCLEOTIDE SEQUENCE [LARGE SCALE GENOMIC DNA]</scope>
    <source>
        <strain evidence="2 3">JCM 14742</strain>
    </source>
</reference>
<evidence type="ECO:0000313" key="3">
    <source>
        <dbReference type="Proteomes" id="UP000467105"/>
    </source>
</evidence>
<organism evidence="2 3">
    <name type="scientific">Mycobacterium parmense</name>
    <dbReference type="NCBI Taxonomy" id="185642"/>
    <lineage>
        <taxon>Bacteria</taxon>
        <taxon>Bacillati</taxon>
        <taxon>Actinomycetota</taxon>
        <taxon>Actinomycetes</taxon>
        <taxon>Mycobacteriales</taxon>
        <taxon>Mycobacteriaceae</taxon>
        <taxon>Mycobacterium</taxon>
        <taxon>Mycobacterium simiae complex</taxon>
    </lineage>
</organism>
<keyword evidence="3" id="KW-1185">Reference proteome</keyword>